<evidence type="ECO:0000256" key="8">
    <source>
        <dbReference type="ARBA" id="ARBA00023146"/>
    </source>
</evidence>
<evidence type="ECO:0000256" key="4">
    <source>
        <dbReference type="ARBA" id="ARBA00022741"/>
    </source>
</evidence>
<comment type="function">
    <text evidence="10">Catalyzes the attachment of tyrosine to tRNA(Tyr) in a two-step reaction: tyrosine is first activated by ATP to form Tyr-AMP and then transferred to the acceptor end of tRNA(Tyr).</text>
</comment>
<dbReference type="PATRIC" id="fig|869212.3.peg.3154"/>
<dbReference type="InterPro" id="IPR024088">
    <property type="entry name" value="Tyr-tRNA-ligase_bac-type"/>
</dbReference>
<comment type="subunit">
    <text evidence="1 10">Homodimer.</text>
</comment>
<evidence type="ECO:0000256" key="5">
    <source>
        <dbReference type="ARBA" id="ARBA00022840"/>
    </source>
</evidence>
<evidence type="ECO:0000256" key="2">
    <source>
        <dbReference type="ARBA" id="ARBA00022490"/>
    </source>
</evidence>
<comment type="catalytic activity">
    <reaction evidence="9 10">
        <text>tRNA(Tyr) + L-tyrosine + ATP = L-tyrosyl-tRNA(Tyr) + AMP + diphosphate + H(+)</text>
        <dbReference type="Rhea" id="RHEA:10220"/>
        <dbReference type="Rhea" id="RHEA-COMP:9706"/>
        <dbReference type="Rhea" id="RHEA-COMP:9707"/>
        <dbReference type="ChEBI" id="CHEBI:15378"/>
        <dbReference type="ChEBI" id="CHEBI:30616"/>
        <dbReference type="ChEBI" id="CHEBI:33019"/>
        <dbReference type="ChEBI" id="CHEBI:58315"/>
        <dbReference type="ChEBI" id="CHEBI:78442"/>
        <dbReference type="ChEBI" id="CHEBI:78536"/>
        <dbReference type="ChEBI" id="CHEBI:456215"/>
        <dbReference type="EC" id="6.1.1.1"/>
    </reaction>
</comment>
<dbReference type="PROSITE" id="PS00178">
    <property type="entry name" value="AA_TRNA_LIGASE_I"/>
    <property type="match status" value="1"/>
</dbReference>
<dbReference type="Proteomes" id="UP000006048">
    <property type="component" value="Chromosome"/>
</dbReference>
<dbReference type="InterPro" id="IPR014729">
    <property type="entry name" value="Rossmann-like_a/b/a_fold"/>
</dbReference>
<dbReference type="Gene3D" id="3.40.50.620">
    <property type="entry name" value="HUPs"/>
    <property type="match status" value="1"/>
</dbReference>
<dbReference type="KEGG" id="tpx:Turpa_3126"/>
<dbReference type="NCBIfam" id="TIGR00234">
    <property type="entry name" value="tyrS"/>
    <property type="match status" value="1"/>
</dbReference>
<evidence type="ECO:0000256" key="10">
    <source>
        <dbReference type="HAMAP-Rule" id="MF_02007"/>
    </source>
</evidence>
<reference evidence="11 12" key="1">
    <citation type="submission" date="2012-06" db="EMBL/GenBank/DDBJ databases">
        <title>The complete chromosome of genome of Turneriella parva DSM 21527.</title>
        <authorList>
            <consortium name="US DOE Joint Genome Institute (JGI-PGF)"/>
            <person name="Lucas S."/>
            <person name="Han J."/>
            <person name="Lapidus A."/>
            <person name="Bruce D."/>
            <person name="Goodwin L."/>
            <person name="Pitluck S."/>
            <person name="Peters L."/>
            <person name="Kyrpides N."/>
            <person name="Mavromatis K."/>
            <person name="Ivanova N."/>
            <person name="Mikhailova N."/>
            <person name="Chertkov O."/>
            <person name="Detter J.C."/>
            <person name="Tapia R."/>
            <person name="Han C."/>
            <person name="Land M."/>
            <person name="Hauser L."/>
            <person name="Markowitz V."/>
            <person name="Cheng J.-F."/>
            <person name="Hugenholtz P."/>
            <person name="Woyke T."/>
            <person name="Wu D."/>
            <person name="Gronow S."/>
            <person name="Wellnitz S."/>
            <person name="Brambilla E."/>
            <person name="Klenk H.-P."/>
            <person name="Eisen J.A."/>
        </authorList>
    </citation>
    <scope>NUCLEOTIDE SEQUENCE [LARGE SCALE GENOMIC DNA]</scope>
    <source>
        <strain evidence="12">ATCC BAA-1111 / DSM 21527 / NCTC 11395 / H</strain>
    </source>
</reference>
<dbReference type="Gene3D" id="3.10.290.10">
    <property type="entry name" value="RNA-binding S4 domain"/>
    <property type="match status" value="1"/>
</dbReference>
<dbReference type="InterPro" id="IPR002307">
    <property type="entry name" value="Tyr-tRNA-ligase"/>
</dbReference>
<dbReference type="RefSeq" id="WP_014804265.1">
    <property type="nucleotide sequence ID" value="NC_018020.1"/>
</dbReference>
<proteinExistence type="inferred from homology"/>
<dbReference type="InterPro" id="IPR001412">
    <property type="entry name" value="aa-tRNA-synth_I_CS"/>
</dbReference>
<keyword evidence="5 10" id="KW-0067">ATP-binding</keyword>
<feature type="short sequence motif" description="'KMSKS' region" evidence="10">
    <location>
        <begin position="241"/>
        <end position="245"/>
    </location>
</feature>
<dbReference type="GO" id="GO:0005829">
    <property type="term" value="C:cytosol"/>
    <property type="evidence" value="ECO:0007669"/>
    <property type="project" value="TreeGrafter"/>
</dbReference>
<keyword evidence="12" id="KW-1185">Reference proteome</keyword>
<dbReference type="PRINTS" id="PR01040">
    <property type="entry name" value="TRNASYNTHTYR"/>
</dbReference>
<dbReference type="GO" id="GO:0004831">
    <property type="term" value="F:tyrosine-tRNA ligase activity"/>
    <property type="evidence" value="ECO:0007669"/>
    <property type="project" value="UniProtKB-UniRule"/>
</dbReference>
<evidence type="ECO:0000313" key="11">
    <source>
        <dbReference type="EMBL" id="AFM13765.1"/>
    </source>
</evidence>
<dbReference type="SUPFAM" id="SSF55174">
    <property type="entry name" value="Alpha-L RNA-binding motif"/>
    <property type="match status" value="1"/>
</dbReference>
<dbReference type="InterPro" id="IPR036986">
    <property type="entry name" value="S4_RNA-bd_sf"/>
</dbReference>
<dbReference type="GO" id="GO:0006437">
    <property type="term" value="P:tyrosyl-tRNA aminoacylation"/>
    <property type="evidence" value="ECO:0007669"/>
    <property type="project" value="UniProtKB-UniRule"/>
</dbReference>
<keyword evidence="2 10" id="KW-0963">Cytoplasm</keyword>
<dbReference type="CDD" id="cd00805">
    <property type="entry name" value="TyrRS_core"/>
    <property type="match status" value="1"/>
</dbReference>
<comment type="similarity">
    <text evidence="10">Belongs to the class-I aminoacyl-tRNA synthetase family. TyrS type 2 subfamily.</text>
</comment>
<evidence type="ECO:0000256" key="7">
    <source>
        <dbReference type="ARBA" id="ARBA00022917"/>
    </source>
</evidence>
<dbReference type="EC" id="6.1.1.1" evidence="10"/>
<dbReference type="EMBL" id="CP002959">
    <property type="protein sequence ID" value="AFM13765.1"/>
    <property type="molecule type" value="Genomic_DNA"/>
</dbReference>
<dbReference type="Gene3D" id="1.10.240.10">
    <property type="entry name" value="Tyrosyl-Transfer RNA Synthetase"/>
    <property type="match status" value="1"/>
</dbReference>
<dbReference type="InterPro" id="IPR002305">
    <property type="entry name" value="aa-tRNA-synth_Ic"/>
</dbReference>
<evidence type="ECO:0000256" key="1">
    <source>
        <dbReference type="ARBA" id="ARBA00011738"/>
    </source>
</evidence>
<keyword evidence="7 10" id="KW-0648">Protein biosynthesis</keyword>
<dbReference type="HOGENOM" id="CLU_024003_5_0_12"/>
<evidence type="ECO:0000256" key="3">
    <source>
        <dbReference type="ARBA" id="ARBA00022598"/>
    </source>
</evidence>
<feature type="binding site" evidence="10">
    <location>
        <position position="244"/>
    </location>
    <ligand>
        <name>ATP</name>
        <dbReference type="ChEBI" id="CHEBI:30616"/>
    </ligand>
</feature>
<dbReference type="HAMAP" id="MF_02007">
    <property type="entry name" value="Tyr_tRNA_synth_type2"/>
    <property type="match status" value="1"/>
</dbReference>
<dbReference type="InterPro" id="IPR024108">
    <property type="entry name" value="Tyr-tRNA-ligase_bac_2"/>
</dbReference>
<gene>
    <name evidence="10" type="primary">tyrS</name>
    <name evidence="11" type="ordered locus">Turpa_3126</name>
</gene>
<dbReference type="Pfam" id="PF00579">
    <property type="entry name" value="tRNA-synt_1b"/>
    <property type="match status" value="1"/>
</dbReference>
<dbReference type="PANTHER" id="PTHR11766:SF1">
    <property type="entry name" value="TYROSINE--TRNA LIGASE"/>
    <property type="match status" value="1"/>
</dbReference>
<dbReference type="FunFam" id="3.40.50.620:FF:000061">
    <property type="entry name" value="Tyrosine--tRNA ligase"/>
    <property type="match status" value="1"/>
</dbReference>
<dbReference type="PANTHER" id="PTHR11766">
    <property type="entry name" value="TYROSYL-TRNA SYNTHETASE"/>
    <property type="match status" value="1"/>
</dbReference>
<keyword evidence="6" id="KW-0694">RNA-binding</keyword>
<comment type="subcellular location">
    <subcellularLocation>
        <location evidence="10">Cytoplasm</location>
    </subcellularLocation>
</comment>
<keyword evidence="3 10" id="KW-0436">Ligase</keyword>
<dbReference type="OrthoDB" id="9804243at2"/>
<dbReference type="SUPFAM" id="SSF52374">
    <property type="entry name" value="Nucleotidylyl transferase"/>
    <property type="match status" value="1"/>
</dbReference>
<keyword evidence="8 10" id="KW-0030">Aminoacyl-tRNA synthetase</keyword>
<dbReference type="GO" id="GO:0003723">
    <property type="term" value="F:RNA binding"/>
    <property type="evidence" value="ECO:0007669"/>
    <property type="project" value="UniProtKB-KW"/>
</dbReference>
<protein>
    <recommendedName>
        <fullName evidence="10">Tyrosine--tRNA ligase</fullName>
        <ecNumber evidence="10">6.1.1.1</ecNumber>
    </recommendedName>
    <alternativeName>
        <fullName evidence="10">Tyrosyl-tRNA synthetase</fullName>
        <shortName evidence="10">TyrRS</shortName>
    </alternativeName>
</protein>
<accession>I4B908</accession>
<evidence type="ECO:0000256" key="6">
    <source>
        <dbReference type="ARBA" id="ARBA00022884"/>
    </source>
</evidence>
<dbReference type="STRING" id="869212.Turpa_3126"/>
<dbReference type="GO" id="GO:0005524">
    <property type="term" value="F:ATP binding"/>
    <property type="evidence" value="ECO:0007669"/>
    <property type="project" value="UniProtKB-UniRule"/>
</dbReference>
<sequence length="416" mass="46739">MAAPAPAHIELPAELESQFQELTRGIEEVLPVNEFRKKLLDSYTKKVPLRVKAGFDPTAPDLHLGHAVLIQKLRQFQNFGHHVLFLIGDYTAMIGDPTGKSETRKVLSREEVEKNALTYKEQVFKILDPQKTEIVFNSAWLDTLKLEDMLHLTGKYTVARMLERDDFSKRYAAGQPISLVEFMYPLMQGYDSVALKSDIELGGTDQKFNLLVGRDLQGQYNQAQQCVMMTPLLVGLDGVKKMSKSLGNYIGIQEAPADVYGKLMSISDELMLNYYTLLSNRSIEDIARIKTGLADGSLHPKQAKADLAREITARFTSDSIAAATADEWNKVHNPKERGVPQDMPEFRYSKGSQLTQIIKDAGLAPSNSEARRMVEQKSIYRVEADGSEMVLTDFKMPVSEDFILRAGKRKFVKLVS</sequence>
<evidence type="ECO:0000256" key="9">
    <source>
        <dbReference type="ARBA" id="ARBA00048248"/>
    </source>
</evidence>
<organism evidence="11 12">
    <name type="scientific">Turneriella parva (strain ATCC BAA-1111 / DSM 21527 / NCTC 11395 / H)</name>
    <name type="common">Leptospira parva</name>
    <dbReference type="NCBI Taxonomy" id="869212"/>
    <lineage>
        <taxon>Bacteria</taxon>
        <taxon>Pseudomonadati</taxon>
        <taxon>Spirochaetota</taxon>
        <taxon>Spirochaetia</taxon>
        <taxon>Leptospirales</taxon>
        <taxon>Leptospiraceae</taxon>
        <taxon>Turneriella</taxon>
    </lineage>
</organism>
<dbReference type="AlphaFoldDB" id="I4B908"/>
<evidence type="ECO:0000313" key="12">
    <source>
        <dbReference type="Proteomes" id="UP000006048"/>
    </source>
</evidence>
<keyword evidence="4 10" id="KW-0547">Nucleotide-binding</keyword>
<name>I4B908_TURPD</name>
<feature type="short sequence motif" description="'HIGH' region" evidence="10">
    <location>
        <begin position="57"/>
        <end position="66"/>
    </location>
</feature>